<dbReference type="EMBL" id="JAHOEL010000018">
    <property type="protein sequence ID" value="MBV3392450.1"/>
    <property type="molecule type" value="Genomic_DNA"/>
</dbReference>
<evidence type="ECO:0000313" key="1">
    <source>
        <dbReference type="EMBL" id="MBV3382360.1"/>
    </source>
</evidence>
<dbReference type="PANTHER" id="PTHR42967:SF1">
    <property type="entry name" value="MBL FOLD METALLO-HYDROLASE"/>
    <property type="match status" value="1"/>
</dbReference>
<name>A0AAW4MUN0_9FIRM</name>
<dbReference type="RefSeq" id="WP_217747321.1">
    <property type="nucleotide sequence ID" value="NZ_JAHOEB010000018.1"/>
</dbReference>
<reference evidence="1 4" key="1">
    <citation type="submission" date="2021-06" db="EMBL/GenBank/DDBJ databases">
        <title>Collection of gut derived symbiotic bacterial strains cultured from healthy donors.</title>
        <authorList>
            <person name="Lin H."/>
            <person name="Littmann E."/>
            <person name="Pamer E.G."/>
        </authorList>
    </citation>
    <scope>NUCLEOTIDE SEQUENCE</scope>
    <source>
        <strain evidence="2 4">MSK.21.70</strain>
        <strain evidence="1">MSK.21.82</strain>
    </source>
</reference>
<dbReference type="AlphaFoldDB" id="A0AAW4MUN0"/>
<evidence type="ECO:0000313" key="2">
    <source>
        <dbReference type="EMBL" id="MBV3392450.1"/>
    </source>
</evidence>
<dbReference type="PANTHER" id="PTHR42967">
    <property type="entry name" value="METAL DEPENDENT HYDROLASE"/>
    <property type="match status" value="1"/>
</dbReference>
<sequence>MLKITYITHSSFFIETDRTCLLFDYYTGTIPKVPEGKKLYVFASHRHGDHYSKKIFNLKKEYKDVHYLLSSDIEKIEDDSISYLKDNIVCFDSNIEVSTYLSNDEGIAFMVKVDGYTLYHAGDLNNWDWIGEDKEWLDWQKNLYHAELEKMKDFDIDVAFIPLDPRLEDNYHEGITDFLKVCHTRYIVPMHCWNKYDVIERFIEEHGHKDQVLSFTQEGEVMDVKI</sequence>
<evidence type="ECO:0000313" key="3">
    <source>
        <dbReference type="Proteomes" id="UP001196408"/>
    </source>
</evidence>
<dbReference type="Pfam" id="PF13483">
    <property type="entry name" value="Lactamase_B_3"/>
    <property type="match status" value="1"/>
</dbReference>
<gene>
    <name evidence="1" type="ORF">KSV97_03750</name>
    <name evidence="2" type="ORF">KSW06_04095</name>
</gene>
<proteinExistence type="predicted"/>
<comment type="caution">
    <text evidence="1">The sequence shown here is derived from an EMBL/GenBank/DDBJ whole genome shotgun (WGS) entry which is preliminary data.</text>
</comment>
<dbReference type="Proteomes" id="UP001196408">
    <property type="component" value="Unassembled WGS sequence"/>
</dbReference>
<organism evidence="1 3">
    <name type="scientific">Catenibacterium mitsuokai</name>
    <dbReference type="NCBI Taxonomy" id="100886"/>
    <lineage>
        <taxon>Bacteria</taxon>
        <taxon>Bacillati</taxon>
        <taxon>Bacillota</taxon>
        <taxon>Erysipelotrichia</taxon>
        <taxon>Erysipelotrichales</taxon>
        <taxon>Coprobacillaceae</taxon>
        <taxon>Catenibacterium</taxon>
    </lineage>
</organism>
<protein>
    <submittedName>
        <fullName evidence="1">MBL fold metallo-hydrolase</fullName>
    </submittedName>
</protein>
<evidence type="ECO:0000313" key="4">
    <source>
        <dbReference type="Proteomes" id="UP001197492"/>
    </source>
</evidence>
<dbReference type="EMBL" id="JAHOEF010000016">
    <property type="protein sequence ID" value="MBV3382360.1"/>
    <property type="molecule type" value="Genomic_DNA"/>
</dbReference>
<accession>A0AAW4MUN0</accession>
<keyword evidence="4" id="KW-1185">Reference proteome</keyword>
<dbReference type="Proteomes" id="UP001197492">
    <property type="component" value="Unassembled WGS sequence"/>
</dbReference>